<name>A0ABY6GCJ6_9BURK</name>
<feature type="domain" description="Flagellar motor switch protein FliN-like C-terminal" evidence="2">
    <location>
        <begin position="302"/>
        <end position="368"/>
    </location>
</feature>
<evidence type="ECO:0000313" key="3">
    <source>
        <dbReference type="EMBL" id="UYG52816.1"/>
    </source>
</evidence>
<dbReference type="SUPFAM" id="SSF101801">
    <property type="entry name" value="Surface presentation of antigens (SPOA)"/>
    <property type="match status" value="1"/>
</dbReference>
<dbReference type="Pfam" id="PF01052">
    <property type="entry name" value="FliMN_C"/>
    <property type="match status" value="1"/>
</dbReference>
<evidence type="ECO:0000259" key="2">
    <source>
        <dbReference type="Pfam" id="PF01052"/>
    </source>
</evidence>
<reference evidence="3" key="1">
    <citation type="submission" date="2022-09" db="EMBL/GenBank/DDBJ databases">
        <title>The complete genome of Acidovorax sp. 5MLIR.</title>
        <authorList>
            <person name="Liu L."/>
            <person name="Yue J."/>
            <person name="Yang F."/>
            <person name="Yuan J."/>
            <person name="Li L."/>
        </authorList>
    </citation>
    <scope>NUCLEOTIDE SEQUENCE</scope>
    <source>
        <strain evidence="3">5MLIR</strain>
    </source>
</reference>
<keyword evidence="4" id="KW-1185">Reference proteome</keyword>
<comment type="similarity">
    <text evidence="1">Belongs to the FliN/MopA/SpaO family.</text>
</comment>
<evidence type="ECO:0000256" key="1">
    <source>
        <dbReference type="ARBA" id="ARBA00009226"/>
    </source>
</evidence>
<organism evidence="3 4">
    <name type="scientific">Comamonas endophytica</name>
    <dbReference type="NCBI Taxonomy" id="2949090"/>
    <lineage>
        <taxon>Bacteria</taxon>
        <taxon>Pseudomonadati</taxon>
        <taxon>Pseudomonadota</taxon>
        <taxon>Betaproteobacteria</taxon>
        <taxon>Burkholderiales</taxon>
        <taxon>Comamonadaceae</taxon>
        <taxon>Comamonas</taxon>
    </lineage>
</organism>
<dbReference type="PANTHER" id="PTHR30034">
    <property type="entry name" value="FLAGELLAR MOTOR SWITCH PROTEIN FLIM"/>
    <property type="match status" value="1"/>
</dbReference>
<gene>
    <name evidence="3" type="primary">sctQ</name>
    <name evidence="3" type="ORF">M9799_06140</name>
</gene>
<dbReference type="NCBIfam" id="TIGR02551">
    <property type="entry name" value="SpaO_YscQ"/>
    <property type="match status" value="1"/>
</dbReference>
<dbReference type="InterPro" id="IPR013385">
    <property type="entry name" value="T3SS_SpaO/YscQ/SpaO"/>
</dbReference>
<dbReference type="InterPro" id="IPR036429">
    <property type="entry name" value="SpoA-like_sf"/>
</dbReference>
<dbReference type="PRINTS" id="PR00956">
    <property type="entry name" value="FLGMOTORFLIN"/>
</dbReference>
<accession>A0ABY6GCJ6</accession>
<dbReference type="EMBL" id="CP106881">
    <property type="protein sequence ID" value="UYG52816.1"/>
    <property type="molecule type" value="Genomic_DNA"/>
</dbReference>
<dbReference type="InterPro" id="IPR001172">
    <property type="entry name" value="FliN_T3SS_HrcQb"/>
</dbReference>
<dbReference type="Proteomes" id="UP001162800">
    <property type="component" value="Chromosome"/>
</dbReference>
<dbReference type="InterPro" id="IPR001543">
    <property type="entry name" value="FliN-like_C"/>
</dbReference>
<evidence type="ECO:0000313" key="4">
    <source>
        <dbReference type="Proteomes" id="UP001162800"/>
    </source>
</evidence>
<dbReference type="Gene3D" id="2.30.330.10">
    <property type="entry name" value="SpoA-like"/>
    <property type="match status" value="1"/>
</dbReference>
<dbReference type="RefSeq" id="WP_231043323.1">
    <property type="nucleotide sequence ID" value="NZ_CP106881.1"/>
</dbReference>
<sequence length="375" mass="39187">MSSSLSAPFLSALPQLSRNEAQARTTIAQRAREMPVRCGGTQWLASLRPVIQSPWPAVAGDTVADIEWAGAQLQLQLPEAAADQMLSALLEGAALAQLPGEMQAAALSAALSELMDRLEQLGRGTPQIRGIVREPMAAALPHAFALRLDAVNGTQSIAGLLRTDSLGLLLIAGLASALPPHAGPLANDSLPLTLRLDIGYATVSVQELQQLGLGDVLPMERSLVSAERVLWLQAPGAGGLHVHLPAMPAETAATEVFPDDAQSLEPAREARAAAPFLTVVQPWTPAMPTPENPPADAAGFDAIPVRLSFDLGEISLALAEVRALQPGQAIRLEHPVASAVRIRANGALIGEGELVEIDGQLGVSISRLFAPKPAP</sequence>
<dbReference type="PANTHER" id="PTHR30034:SF6">
    <property type="entry name" value="YOP PROTEINS TRANSLOCATION PROTEIN Q"/>
    <property type="match status" value="1"/>
</dbReference>
<proteinExistence type="inferred from homology"/>
<protein>
    <submittedName>
        <fullName evidence="3">Type III secretion system cytoplasmic ring protein SctQ</fullName>
    </submittedName>
</protein>